<accession>A0ABY9RS99</accession>
<keyword evidence="6" id="KW-1185">Reference proteome</keyword>
<dbReference type="PANTHER" id="PTHR45674:SF4">
    <property type="entry name" value="DNA LIGASE 1"/>
    <property type="match status" value="1"/>
</dbReference>
<name>A0ABY9RS99_9ACTN</name>
<gene>
    <name evidence="5" type="ORF">RGF97_09640</name>
</gene>
<evidence type="ECO:0000313" key="6">
    <source>
        <dbReference type="Proteomes" id="UP001250858"/>
    </source>
</evidence>
<dbReference type="Pfam" id="PF01068">
    <property type="entry name" value="DNA_ligase_A_M"/>
    <property type="match status" value="1"/>
</dbReference>
<dbReference type="EMBL" id="CP133762">
    <property type="protein sequence ID" value="WMX45063.1"/>
    <property type="molecule type" value="Genomic_DNA"/>
</dbReference>
<keyword evidence="2 5" id="KW-0436">Ligase</keyword>
<comment type="similarity">
    <text evidence="1">Belongs to the ATP-dependent DNA ligase family.</text>
</comment>
<reference evidence="5 6" key="1">
    <citation type="submission" date="2023-09" db="EMBL/GenBank/DDBJ databases">
        <title>Complete genome of Streptomyces roseicoloratus T14.</title>
        <authorList>
            <person name="Bashizi T."/>
            <person name="Kim M.-J."/>
            <person name="Lee G."/>
            <person name="Tagele S.B."/>
            <person name="Shin J.-H."/>
        </authorList>
    </citation>
    <scope>NUCLEOTIDE SEQUENCE [LARGE SCALE GENOMIC DNA]</scope>
    <source>
        <strain evidence="5 6">T14</strain>
    </source>
</reference>
<dbReference type="PROSITE" id="PS50160">
    <property type="entry name" value="DNA_LIGASE_A3"/>
    <property type="match status" value="1"/>
</dbReference>
<protein>
    <submittedName>
        <fullName evidence="5">DNA ligase</fullName>
    </submittedName>
</protein>
<dbReference type="InterPro" id="IPR044119">
    <property type="entry name" value="Adenylation_LigC-like"/>
</dbReference>
<dbReference type="CDD" id="cd07905">
    <property type="entry name" value="Adenylation_DNA_ligase_LigC"/>
    <property type="match status" value="1"/>
</dbReference>
<dbReference type="GO" id="GO:0016874">
    <property type="term" value="F:ligase activity"/>
    <property type="evidence" value="ECO:0007669"/>
    <property type="project" value="UniProtKB-KW"/>
</dbReference>
<evidence type="ECO:0000256" key="3">
    <source>
        <dbReference type="SAM" id="MobiDB-lite"/>
    </source>
</evidence>
<dbReference type="RefSeq" id="WP_309548325.1">
    <property type="nucleotide sequence ID" value="NZ_CP133762.1"/>
</dbReference>
<feature type="domain" description="ATP-dependent DNA ligase family profile" evidence="4">
    <location>
        <begin position="103"/>
        <end position="196"/>
    </location>
</feature>
<dbReference type="PANTHER" id="PTHR45674">
    <property type="entry name" value="DNA LIGASE 1/3 FAMILY MEMBER"/>
    <property type="match status" value="1"/>
</dbReference>
<feature type="region of interest" description="Disordered" evidence="3">
    <location>
        <begin position="290"/>
        <end position="311"/>
    </location>
</feature>
<dbReference type="InterPro" id="IPR012310">
    <property type="entry name" value="DNA_ligase_ATP-dep_cent"/>
</dbReference>
<organism evidence="5 6">
    <name type="scientific">Streptomyces roseicoloratus</name>
    <dbReference type="NCBI Taxonomy" id="2508722"/>
    <lineage>
        <taxon>Bacteria</taxon>
        <taxon>Bacillati</taxon>
        <taxon>Actinomycetota</taxon>
        <taxon>Actinomycetes</taxon>
        <taxon>Kitasatosporales</taxon>
        <taxon>Streptomycetaceae</taxon>
        <taxon>Streptomyces</taxon>
    </lineage>
</organism>
<dbReference type="Proteomes" id="UP001250858">
    <property type="component" value="Chromosome"/>
</dbReference>
<dbReference type="InterPro" id="IPR050191">
    <property type="entry name" value="ATP-dep_DNA_ligase"/>
</dbReference>
<proteinExistence type="inferred from homology"/>
<evidence type="ECO:0000256" key="2">
    <source>
        <dbReference type="ARBA" id="ARBA00022598"/>
    </source>
</evidence>
<evidence type="ECO:0000256" key="1">
    <source>
        <dbReference type="ARBA" id="ARBA00007572"/>
    </source>
</evidence>
<evidence type="ECO:0000313" key="5">
    <source>
        <dbReference type="EMBL" id="WMX45063.1"/>
    </source>
</evidence>
<dbReference type="Gene3D" id="3.30.1490.70">
    <property type="match status" value="1"/>
</dbReference>
<dbReference type="SUPFAM" id="SSF56091">
    <property type="entry name" value="DNA ligase/mRNA capping enzyme, catalytic domain"/>
    <property type="match status" value="1"/>
</dbReference>
<sequence>MLRPPVDVMRPRAADELPRQGSVPGGFQYSLKLDGFRALAFVLDDGEVFLQSRARRDLAPEFPGIAAYLGERLPPGVVLDGELCAYRDGRLSFTDLLRSHRDRERSGVPVSYIAFDLLALPGHDLRGRPLHERWELLGAALAGIGPPLQRVLATDDEETAREWFGALRDAGVEGVVAKARNSAYRPGGTWSWRKVRHSDTGDALLTGLFGPPDRPHALLVRLPDGRELRTTPRLTGAQAHEVAELTAGRVAAEPVEHSEHGPVRPLTEPATVELRVIAGRQDTARFVRVRETEPWPEAREGEAGAEERGPA</sequence>
<dbReference type="Gene3D" id="3.30.470.30">
    <property type="entry name" value="DNA ligase/mRNA capping enzyme"/>
    <property type="match status" value="1"/>
</dbReference>
<evidence type="ECO:0000259" key="4">
    <source>
        <dbReference type="PROSITE" id="PS50160"/>
    </source>
</evidence>